<gene>
    <name evidence="3" type="ORF">CR162_17805</name>
</gene>
<comment type="caution">
    <text evidence="3">The sequence shown here is derived from an EMBL/GenBank/DDBJ whole genome shotgun (WGS) entry which is preliminary data.</text>
</comment>
<evidence type="ECO:0008006" key="5">
    <source>
        <dbReference type="Google" id="ProtNLM"/>
    </source>
</evidence>
<keyword evidence="2" id="KW-0472">Membrane</keyword>
<name>A0A2C7A7I0_9PROT</name>
<keyword evidence="2" id="KW-0812">Transmembrane</keyword>
<keyword evidence="2" id="KW-1133">Transmembrane helix</keyword>
<evidence type="ECO:0000256" key="1">
    <source>
        <dbReference type="SAM" id="MobiDB-lite"/>
    </source>
</evidence>
<dbReference type="EMBL" id="PDNU01000041">
    <property type="protein sequence ID" value="PHK93583.1"/>
    <property type="molecule type" value="Genomic_DNA"/>
</dbReference>
<dbReference type="OrthoDB" id="15401at2"/>
<dbReference type="Proteomes" id="UP000223527">
    <property type="component" value="Unassembled WGS sequence"/>
</dbReference>
<dbReference type="InterPro" id="IPR032820">
    <property type="entry name" value="ATPase_put"/>
</dbReference>
<feature type="transmembrane region" description="Helical" evidence="2">
    <location>
        <begin position="89"/>
        <end position="113"/>
    </location>
</feature>
<accession>A0A2C7A7I0</accession>
<feature type="transmembrane region" description="Helical" evidence="2">
    <location>
        <begin position="65"/>
        <end position="83"/>
    </location>
</feature>
<proteinExistence type="predicted"/>
<feature type="region of interest" description="Disordered" evidence="1">
    <location>
        <begin position="32"/>
        <end position="51"/>
    </location>
</feature>
<reference evidence="3 4" key="1">
    <citation type="submission" date="2017-10" db="EMBL/GenBank/DDBJ databases">
        <authorList>
            <person name="Banno H."/>
            <person name="Chua N.-H."/>
        </authorList>
    </citation>
    <scope>NUCLEOTIDE SEQUENCE [LARGE SCALE GENOMIC DNA]</scope>
    <source>
        <strain evidence="3 4">YW11</strain>
    </source>
</reference>
<feature type="compositionally biased region" description="Basic and acidic residues" evidence="1">
    <location>
        <begin position="32"/>
        <end position="43"/>
    </location>
</feature>
<evidence type="ECO:0000313" key="3">
    <source>
        <dbReference type="EMBL" id="PHK93583.1"/>
    </source>
</evidence>
<organism evidence="3 4">
    <name type="scientific">Teichococcus rhizosphaerae</name>
    <dbReference type="NCBI Taxonomy" id="1335062"/>
    <lineage>
        <taxon>Bacteria</taxon>
        <taxon>Pseudomonadati</taxon>
        <taxon>Pseudomonadota</taxon>
        <taxon>Alphaproteobacteria</taxon>
        <taxon>Acetobacterales</taxon>
        <taxon>Roseomonadaceae</taxon>
        <taxon>Roseomonas</taxon>
    </lineage>
</organism>
<evidence type="ECO:0000313" key="4">
    <source>
        <dbReference type="Proteomes" id="UP000223527"/>
    </source>
</evidence>
<sequence length="121" mass="12816">MNAPLRAVQPSGGGTAGARVNERDDFDERLKQARQRQGLEKGADQAGGDGAKGLPSSALNIGMRAGIEVVSALIAGAGLGWLLDRWLGSFPWLFMVFFVVGGVAGVMNVYRLFNPRTGARK</sequence>
<protein>
    <recommendedName>
        <fullName evidence="5">ATP synthase protein I</fullName>
    </recommendedName>
</protein>
<feature type="region of interest" description="Disordered" evidence="1">
    <location>
        <begin position="1"/>
        <end position="26"/>
    </location>
</feature>
<dbReference type="AlphaFoldDB" id="A0A2C7A7I0"/>
<keyword evidence="4" id="KW-1185">Reference proteome</keyword>
<dbReference type="Pfam" id="PF09527">
    <property type="entry name" value="ATPase_gene1"/>
    <property type="match status" value="1"/>
</dbReference>
<evidence type="ECO:0000256" key="2">
    <source>
        <dbReference type="SAM" id="Phobius"/>
    </source>
</evidence>